<sequence>MMKKNSKFTSGWAWGEYTSSGAVQASVNTNGTSCISCHARGKDYVRIFEY</sequence>
<dbReference type="Pfam" id="PF16694">
    <property type="entry name" value="Cytochrome_P460"/>
    <property type="match status" value="1"/>
</dbReference>
<dbReference type="Proteomes" id="UP000297693">
    <property type="component" value="Unassembled WGS sequence"/>
</dbReference>
<reference evidence="2" key="1">
    <citation type="journal article" date="2019" name="PLoS Negl. Trop. Dis.">
        <title>Revisiting the worldwide diversity of Leptospira species in the environment.</title>
        <authorList>
            <person name="Vincent A.T."/>
            <person name="Schiettekatte O."/>
            <person name="Bourhy P."/>
            <person name="Veyrier F.J."/>
            <person name="Picardeau M."/>
        </authorList>
    </citation>
    <scope>NUCLEOTIDE SEQUENCE [LARGE SCALE GENOMIC DNA]</scope>
    <source>
        <strain evidence="2">201702476</strain>
    </source>
</reference>
<protein>
    <recommendedName>
        <fullName evidence="1">Cytochrome P460 domain-containing protein</fullName>
    </recommendedName>
</protein>
<dbReference type="EMBL" id="RQGD01000046">
    <property type="protein sequence ID" value="TGL56240.1"/>
    <property type="molecule type" value="Genomic_DNA"/>
</dbReference>
<evidence type="ECO:0000259" key="1">
    <source>
        <dbReference type="Pfam" id="PF16694"/>
    </source>
</evidence>
<proteinExistence type="predicted"/>
<dbReference type="Gene3D" id="3.50.70.20">
    <property type="entry name" value="Cytochrome P460"/>
    <property type="match status" value="1"/>
</dbReference>
<evidence type="ECO:0000313" key="3">
    <source>
        <dbReference type="Proteomes" id="UP000297693"/>
    </source>
</evidence>
<gene>
    <name evidence="2" type="ORF">EHQ58_16520</name>
</gene>
<organism evidence="2 3">
    <name type="scientific">Leptospira ognonensis</name>
    <dbReference type="NCBI Taxonomy" id="2484945"/>
    <lineage>
        <taxon>Bacteria</taxon>
        <taxon>Pseudomonadati</taxon>
        <taxon>Spirochaetota</taxon>
        <taxon>Spirochaetia</taxon>
        <taxon>Leptospirales</taxon>
        <taxon>Leptospiraceae</taxon>
        <taxon>Leptospira</taxon>
    </lineage>
</organism>
<name>A0A4R9JW86_9LEPT</name>
<keyword evidence="3" id="KW-1185">Reference proteome</keyword>
<feature type="domain" description="Cytochrome P460" evidence="1">
    <location>
        <begin position="2"/>
        <end position="44"/>
    </location>
</feature>
<dbReference type="InterPro" id="IPR032033">
    <property type="entry name" value="Cytochrome_P460"/>
</dbReference>
<dbReference type="InterPro" id="IPR038142">
    <property type="entry name" value="Cytochrome_P460_sp"/>
</dbReference>
<dbReference type="AlphaFoldDB" id="A0A4R9JW86"/>
<comment type="caution">
    <text evidence="2">The sequence shown here is derived from an EMBL/GenBank/DDBJ whole genome shotgun (WGS) entry which is preliminary data.</text>
</comment>
<evidence type="ECO:0000313" key="2">
    <source>
        <dbReference type="EMBL" id="TGL56240.1"/>
    </source>
</evidence>
<accession>A0A4R9JW86</accession>